<feature type="region of interest" description="Disordered" evidence="1">
    <location>
        <begin position="255"/>
        <end position="312"/>
    </location>
</feature>
<organism evidence="2 3">
    <name type="scientific">Cladonia borealis</name>
    <dbReference type="NCBI Taxonomy" id="184061"/>
    <lineage>
        <taxon>Eukaryota</taxon>
        <taxon>Fungi</taxon>
        <taxon>Dikarya</taxon>
        <taxon>Ascomycota</taxon>
        <taxon>Pezizomycotina</taxon>
        <taxon>Lecanoromycetes</taxon>
        <taxon>OSLEUM clade</taxon>
        <taxon>Lecanoromycetidae</taxon>
        <taxon>Lecanorales</taxon>
        <taxon>Lecanorineae</taxon>
        <taxon>Cladoniaceae</taxon>
        <taxon>Cladonia</taxon>
    </lineage>
</organism>
<feature type="compositionally biased region" description="Basic and acidic residues" evidence="1">
    <location>
        <begin position="265"/>
        <end position="280"/>
    </location>
</feature>
<evidence type="ECO:0000313" key="2">
    <source>
        <dbReference type="EMBL" id="KAK0511589.1"/>
    </source>
</evidence>
<dbReference type="EMBL" id="JAFEKC020000013">
    <property type="protein sequence ID" value="KAK0511589.1"/>
    <property type="molecule type" value="Genomic_DNA"/>
</dbReference>
<keyword evidence="3" id="KW-1185">Reference proteome</keyword>
<evidence type="ECO:0000313" key="3">
    <source>
        <dbReference type="Proteomes" id="UP001166286"/>
    </source>
</evidence>
<dbReference type="AlphaFoldDB" id="A0AA39V4Q1"/>
<reference evidence="2" key="1">
    <citation type="submission" date="2023-03" db="EMBL/GenBank/DDBJ databases">
        <title>Complete genome of Cladonia borealis.</title>
        <authorList>
            <person name="Park H."/>
        </authorList>
    </citation>
    <scope>NUCLEOTIDE SEQUENCE</scope>
    <source>
        <strain evidence="2">ANT050790</strain>
    </source>
</reference>
<gene>
    <name evidence="2" type="ORF">JMJ35_006162</name>
</gene>
<sequence length="332" mass="37263">MDPSITSTNTGVTPLVYSAEDIIAWTREEAYRMGEIGFSTNFPDTAANFNAWRCDMNAPLEPPIDEKDIEDAADAFHNDFMRIKARHELMQNMPNLVAEAHSIVDAKSLAAGRLKPGGDDRELRQKVVELFELEHPPAAANFVPVLVAQGPFSRLDELLKVNLPLKESLVGVYDLLKGAMELDARFQNPLGPKKEIKSGTWKYQVLYPNNLGGFQNIDQPSVRLQTDEDYRRMIQRICDTSKQAFQAVLMQEHVPQKQANSDASNGKKLDGGKSGTDRSPDTTMGEAEPEGDGDYEEPLDEDGNPYFDPVTPENYRKMMQAYNEKHKGMMDY</sequence>
<dbReference type="Proteomes" id="UP001166286">
    <property type="component" value="Unassembled WGS sequence"/>
</dbReference>
<proteinExistence type="predicted"/>
<accession>A0AA39V4Q1</accession>
<comment type="caution">
    <text evidence="2">The sequence shown here is derived from an EMBL/GenBank/DDBJ whole genome shotgun (WGS) entry which is preliminary data.</text>
</comment>
<evidence type="ECO:0000256" key="1">
    <source>
        <dbReference type="SAM" id="MobiDB-lite"/>
    </source>
</evidence>
<protein>
    <submittedName>
        <fullName evidence="2">Uncharacterized protein</fullName>
    </submittedName>
</protein>
<feature type="compositionally biased region" description="Acidic residues" evidence="1">
    <location>
        <begin position="287"/>
        <end position="303"/>
    </location>
</feature>
<name>A0AA39V4Q1_9LECA</name>